<evidence type="ECO:0000256" key="3">
    <source>
        <dbReference type="ARBA" id="ARBA00010747"/>
    </source>
</evidence>
<dbReference type="GO" id="GO:0009061">
    <property type="term" value="P:anaerobic respiration"/>
    <property type="evidence" value="ECO:0007669"/>
    <property type="project" value="TreeGrafter"/>
</dbReference>
<dbReference type="GO" id="GO:0009055">
    <property type="term" value="F:electron transfer activity"/>
    <property type="evidence" value="ECO:0007669"/>
    <property type="project" value="InterPro"/>
</dbReference>
<keyword evidence="7 13" id="KW-0812">Transmembrane</keyword>
<dbReference type="EMBL" id="BMKG01000009">
    <property type="protein sequence ID" value="GGC02043.1"/>
    <property type="molecule type" value="Genomic_DNA"/>
</dbReference>
<evidence type="ECO:0000256" key="6">
    <source>
        <dbReference type="ARBA" id="ARBA00022617"/>
    </source>
</evidence>
<evidence type="ECO:0000313" key="16">
    <source>
        <dbReference type="EMBL" id="MTV56192.1"/>
    </source>
</evidence>
<keyword evidence="8" id="KW-0479">Metal-binding</keyword>
<evidence type="ECO:0000256" key="8">
    <source>
        <dbReference type="ARBA" id="ARBA00022723"/>
    </source>
</evidence>
<evidence type="ECO:0000313" key="15">
    <source>
        <dbReference type="EMBL" id="GGC02043.1"/>
    </source>
</evidence>
<dbReference type="InterPro" id="IPR016174">
    <property type="entry name" value="Di-haem_cyt_TM"/>
</dbReference>
<dbReference type="GO" id="GO:0022904">
    <property type="term" value="P:respiratory electron transport chain"/>
    <property type="evidence" value="ECO:0007669"/>
    <property type="project" value="InterPro"/>
</dbReference>
<feature type="transmembrane region" description="Helical" evidence="13">
    <location>
        <begin position="262"/>
        <end position="285"/>
    </location>
</feature>
<evidence type="ECO:0000256" key="11">
    <source>
        <dbReference type="ARBA" id="ARBA00023004"/>
    </source>
</evidence>
<dbReference type="NCBIfam" id="TIGR01583">
    <property type="entry name" value="formate-DH-gamm"/>
    <property type="match status" value="1"/>
</dbReference>
<comment type="subcellular location">
    <subcellularLocation>
        <location evidence="2">Cell membrane</location>
        <topology evidence="2">Multi-pass membrane protein</topology>
    </subcellularLocation>
</comment>
<evidence type="ECO:0000313" key="17">
    <source>
        <dbReference type="Proteomes" id="UP000430634"/>
    </source>
</evidence>
<evidence type="ECO:0000259" key="14">
    <source>
        <dbReference type="Pfam" id="PF01292"/>
    </source>
</evidence>
<feature type="transmembrane region" description="Helical" evidence="13">
    <location>
        <begin position="160"/>
        <end position="185"/>
    </location>
</feature>
<feature type="transmembrane region" description="Helical" evidence="13">
    <location>
        <begin position="21"/>
        <end position="41"/>
    </location>
</feature>
<dbReference type="Pfam" id="PF01292">
    <property type="entry name" value="Ni_hydr_CYTB"/>
    <property type="match status" value="1"/>
</dbReference>
<evidence type="ECO:0000256" key="1">
    <source>
        <dbReference type="ARBA" id="ARBA00001971"/>
    </source>
</evidence>
<dbReference type="SUPFAM" id="SSF81342">
    <property type="entry name" value="Transmembrane di-heme cytochromes"/>
    <property type="match status" value="1"/>
</dbReference>
<evidence type="ECO:0000256" key="12">
    <source>
        <dbReference type="ARBA" id="ARBA00023136"/>
    </source>
</evidence>
<dbReference type="InterPro" id="IPR011577">
    <property type="entry name" value="Cyt_b561_bac/Ni-Hgenase"/>
</dbReference>
<evidence type="ECO:0000256" key="4">
    <source>
        <dbReference type="ARBA" id="ARBA00022448"/>
    </source>
</evidence>
<keyword evidence="10 13" id="KW-1133">Transmembrane helix</keyword>
<comment type="similarity">
    <text evidence="3">Belongs to the formate dehydrogenase gamma subunit family.</text>
</comment>
<feature type="domain" description="Cytochrome b561 bacterial/Ni-hydrogenase" evidence="14">
    <location>
        <begin position="153"/>
        <end position="328"/>
    </location>
</feature>
<dbReference type="Proteomes" id="UP000430634">
    <property type="component" value="Unassembled WGS sequence"/>
</dbReference>
<dbReference type="GO" id="GO:0036397">
    <property type="term" value="F:formate dehydrogenase (quinone) activity"/>
    <property type="evidence" value="ECO:0007669"/>
    <property type="project" value="TreeGrafter"/>
</dbReference>
<evidence type="ECO:0000256" key="7">
    <source>
        <dbReference type="ARBA" id="ARBA00022692"/>
    </source>
</evidence>
<dbReference type="GO" id="GO:0005886">
    <property type="term" value="C:plasma membrane"/>
    <property type="evidence" value="ECO:0007669"/>
    <property type="project" value="UniProtKB-SubCell"/>
</dbReference>
<proteinExistence type="inferred from homology"/>
<dbReference type="AlphaFoldDB" id="A0A6I3T741"/>
<evidence type="ECO:0000313" key="18">
    <source>
        <dbReference type="Proteomes" id="UP000622638"/>
    </source>
</evidence>
<sequence length="371" mass="41070">MRDQPSTLVTRARTPFHRRPLAWLVTLTLTLFLLVAAQGAWAGVPNKDAVPAYAEEQTMLQVEADSRTPEPGLGSTASGRVHIDRHYLGQYGSTEANVIVQRGGNTWRELRNGPIATFAGMLLVLALLAIFVFYSAVGPARTDAPDSGRRLQRFSQWDRWVHWATAISFLLLAVTGLIILFGKVIMLPWMGHDVFAAVAFVSKYLHNFAGPLFIACSVAMFFTYLRRNYLRKADWQWVKQGGGLVTHKHVPAGFFNAGEKAWFWLGVFFLGLVMSISGLVLNFAVGQTRYVMQVANYLHLLGATFYIVASMGHIYIGTLGTPGAYRAMREGHVDEEWAKAHHQLWYDEVKDGAAAPVSGTVRGPGPSPRGH</sequence>
<comment type="caution">
    <text evidence="16">The sequence shown here is derived from an EMBL/GenBank/DDBJ whole genome shotgun (WGS) entry which is preliminary data.</text>
</comment>
<dbReference type="PANTHER" id="PTHR30074">
    <property type="entry name" value="FORMATE DEHYDROGENASE, NITRATE-INDUCIBLE, CYTOCHROME B556 FDN SUBUNIT"/>
    <property type="match status" value="1"/>
</dbReference>
<dbReference type="InterPro" id="IPR006471">
    <property type="entry name" value="Formate_DH_gsu"/>
</dbReference>
<dbReference type="EMBL" id="WNKZ01000139">
    <property type="protein sequence ID" value="MTV56192.1"/>
    <property type="molecule type" value="Genomic_DNA"/>
</dbReference>
<reference evidence="16 17" key="3">
    <citation type="submission" date="2019-11" db="EMBL/GenBank/DDBJ databases">
        <title>Type strains purchased from KCTC, JCM and DSMZ.</title>
        <authorList>
            <person name="Lu H."/>
        </authorList>
    </citation>
    <scope>NUCLEOTIDE SEQUENCE [LARGE SCALE GENOMIC DNA]</scope>
    <source>
        <strain evidence="16 17">KCTC 52429</strain>
    </source>
</reference>
<keyword evidence="18" id="KW-1185">Reference proteome</keyword>
<dbReference type="GO" id="GO:0046872">
    <property type="term" value="F:metal ion binding"/>
    <property type="evidence" value="ECO:0007669"/>
    <property type="project" value="UniProtKB-KW"/>
</dbReference>
<dbReference type="Proteomes" id="UP000622638">
    <property type="component" value="Unassembled WGS sequence"/>
</dbReference>
<evidence type="ECO:0000256" key="5">
    <source>
        <dbReference type="ARBA" id="ARBA00022475"/>
    </source>
</evidence>
<keyword evidence="9" id="KW-0249">Electron transport</keyword>
<evidence type="ECO:0000256" key="9">
    <source>
        <dbReference type="ARBA" id="ARBA00022982"/>
    </source>
</evidence>
<dbReference type="RefSeq" id="WP_155473428.1">
    <property type="nucleotide sequence ID" value="NZ_BMKG01000009.1"/>
</dbReference>
<dbReference type="GO" id="GO:0008863">
    <property type="term" value="F:formate dehydrogenase (NAD+) activity"/>
    <property type="evidence" value="ECO:0007669"/>
    <property type="project" value="InterPro"/>
</dbReference>
<keyword evidence="11" id="KW-0408">Iron</keyword>
<reference evidence="18" key="2">
    <citation type="journal article" date="2019" name="Int. J. Syst. Evol. Microbiol.">
        <title>The Global Catalogue of Microorganisms (GCM) 10K type strain sequencing project: providing services to taxonomists for standard genome sequencing and annotation.</title>
        <authorList>
            <consortium name="The Broad Institute Genomics Platform"/>
            <consortium name="The Broad Institute Genome Sequencing Center for Infectious Disease"/>
            <person name="Wu L."/>
            <person name="Ma J."/>
        </authorList>
    </citation>
    <scope>NUCLEOTIDE SEQUENCE [LARGE SCALE GENOMIC DNA]</scope>
    <source>
        <strain evidence="18">CGMCC 1.15931</strain>
    </source>
</reference>
<dbReference type="InterPro" id="IPR051817">
    <property type="entry name" value="FDH_cytochrome_b556_subunit"/>
</dbReference>
<name>A0A6I3T741_9BURK</name>
<dbReference type="GO" id="GO:0015944">
    <property type="term" value="P:formate oxidation"/>
    <property type="evidence" value="ECO:0007669"/>
    <property type="project" value="TreeGrafter"/>
</dbReference>
<gene>
    <name evidence="15" type="primary">fdhC</name>
    <name evidence="15" type="ORF">GCM10011572_24960</name>
    <name evidence="16" type="ORF">GM672_26045</name>
</gene>
<evidence type="ECO:0000256" key="2">
    <source>
        <dbReference type="ARBA" id="ARBA00004651"/>
    </source>
</evidence>
<dbReference type="PANTHER" id="PTHR30074:SF6">
    <property type="entry name" value="FORMATE DEHYDROGENASE GAMMA SUBUNIT"/>
    <property type="match status" value="1"/>
</dbReference>
<keyword evidence="6" id="KW-0349">Heme</keyword>
<keyword evidence="5" id="KW-1003">Cell membrane</keyword>
<reference evidence="15" key="1">
    <citation type="journal article" date="2014" name="Int. J. Syst. Evol. Microbiol.">
        <title>Complete genome of a new Firmicutes species belonging to the dominant human colonic microbiota ('Ruminococcus bicirculans') reveals two chromosomes and a selective capacity to utilize plant glucans.</title>
        <authorList>
            <consortium name="NISC Comparative Sequencing Program"/>
            <person name="Wegmann U."/>
            <person name="Louis P."/>
            <person name="Goesmann A."/>
            <person name="Henrissat B."/>
            <person name="Duncan S.H."/>
            <person name="Flint H.J."/>
        </authorList>
    </citation>
    <scope>NUCLEOTIDE SEQUENCE</scope>
    <source>
        <strain evidence="15">CGMCC 1.15931</strain>
    </source>
</reference>
<organism evidence="16 17">
    <name type="scientific">Pseudoduganella buxea</name>
    <dbReference type="NCBI Taxonomy" id="1949069"/>
    <lineage>
        <taxon>Bacteria</taxon>
        <taxon>Pseudomonadati</taxon>
        <taxon>Pseudomonadota</taxon>
        <taxon>Betaproteobacteria</taxon>
        <taxon>Burkholderiales</taxon>
        <taxon>Oxalobacteraceae</taxon>
        <taxon>Telluria group</taxon>
        <taxon>Pseudoduganella</taxon>
    </lineage>
</organism>
<dbReference type="OrthoDB" id="9790598at2"/>
<accession>A0A6I3T741</accession>
<comment type="cofactor">
    <cofactor evidence="1">
        <name>heme</name>
        <dbReference type="ChEBI" id="CHEBI:30413"/>
    </cofactor>
</comment>
<feature type="transmembrane region" description="Helical" evidence="13">
    <location>
        <begin position="205"/>
        <end position="225"/>
    </location>
</feature>
<reference evidence="15" key="4">
    <citation type="submission" date="2024-05" db="EMBL/GenBank/DDBJ databases">
        <authorList>
            <person name="Sun Q."/>
            <person name="Zhou Y."/>
        </authorList>
    </citation>
    <scope>NUCLEOTIDE SEQUENCE</scope>
    <source>
        <strain evidence="15">CGMCC 1.15931</strain>
    </source>
</reference>
<evidence type="ECO:0000256" key="13">
    <source>
        <dbReference type="SAM" id="Phobius"/>
    </source>
</evidence>
<evidence type="ECO:0000256" key="10">
    <source>
        <dbReference type="ARBA" id="ARBA00022989"/>
    </source>
</evidence>
<protein>
    <submittedName>
        <fullName evidence="16">Formate dehydrogenase subunit gamma</fullName>
    </submittedName>
</protein>
<feature type="transmembrane region" description="Helical" evidence="13">
    <location>
        <begin position="297"/>
        <end position="319"/>
    </location>
</feature>
<feature type="transmembrane region" description="Helical" evidence="13">
    <location>
        <begin position="115"/>
        <end position="139"/>
    </location>
</feature>
<dbReference type="Gene3D" id="1.20.950.20">
    <property type="entry name" value="Transmembrane di-heme cytochromes, Chain C"/>
    <property type="match status" value="1"/>
</dbReference>
<keyword evidence="12 13" id="KW-0472">Membrane</keyword>
<keyword evidence="4" id="KW-0813">Transport</keyword>
<dbReference type="GO" id="GO:0009326">
    <property type="term" value="C:formate dehydrogenase complex"/>
    <property type="evidence" value="ECO:0007669"/>
    <property type="project" value="InterPro"/>
</dbReference>